<keyword evidence="4" id="KW-0732">Signal</keyword>
<dbReference type="UniPathway" id="UPA00637"/>
<comment type="caution">
    <text evidence="7">The sequence shown here is derived from an EMBL/GenBank/DDBJ whole genome shotgun (WGS) entry which is preliminary data.</text>
</comment>
<dbReference type="Proteomes" id="UP000032305">
    <property type="component" value="Unassembled WGS sequence"/>
</dbReference>
<gene>
    <name evidence="7" type="primary">mdoD</name>
    <name evidence="7" type="ORF">SP5_051_00060</name>
</gene>
<dbReference type="eggNOG" id="COG3131">
    <property type="taxonomic scope" value="Bacteria"/>
</dbReference>
<reference evidence="7 8" key="1">
    <citation type="submission" date="2014-11" db="EMBL/GenBank/DDBJ databases">
        <title>Whole genome shotgun sequence of Sphingomonas parapaucimobilis NBRC 15100.</title>
        <authorList>
            <person name="Katano-Makiyama Y."/>
            <person name="Hosoyama A."/>
            <person name="Hashimoto M."/>
            <person name="Hosoyama Y."/>
            <person name="Noguchi M."/>
            <person name="Numata M."/>
            <person name="Tsuchikane K."/>
            <person name="Hirakata S."/>
            <person name="Uohara A."/>
            <person name="Shimodaira J."/>
            <person name="Ohji S."/>
            <person name="Ichikawa N."/>
            <person name="Kimura A."/>
            <person name="Yamazoe A."/>
            <person name="Fujita N."/>
        </authorList>
    </citation>
    <scope>NUCLEOTIDE SEQUENCE [LARGE SCALE GENOMIC DNA]</scope>
    <source>
        <strain evidence="7 8">NBRC 15100</strain>
    </source>
</reference>
<dbReference type="Gene3D" id="2.60.40.10">
    <property type="entry name" value="Immunoglobulins"/>
    <property type="match status" value="1"/>
</dbReference>
<evidence type="ECO:0000256" key="3">
    <source>
        <dbReference type="ARBA" id="ARBA00009284"/>
    </source>
</evidence>
<dbReference type="AlphaFoldDB" id="A0A0A1W6X0"/>
<keyword evidence="8" id="KW-1185">Reference proteome</keyword>
<dbReference type="PANTHER" id="PTHR30504:SF3">
    <property type="entry name" value="GLUCANS BIOSYNTHESIS PROTEIN D"/>
    <property type="match status" value="1"/>
</dbReference>
<dbReference type="InterPro" id="IPR013783">
    <property type="entry name" value="Ig-like_fold"/>
</dbReference>
<dbReference type="SUPFAM" id="SSF74650">
    <property type="entry name" value="Galactose mutarotase-like"/>
    <property type="match status" value="1"/>
</dbReference>
<accession>A0A0A1W6X0</accession>
<dbReference type="Pfam" id="PF04349">
    <property type="entry name" value="MdoG"/>
    <property type="match status" value="1"/>
</dbReference>
<dbReference type="InterPro" id="IPR014756">
    <property type="entry name" value="Ig_E-set"/>
</dbReference>
<name>A0A0A1W6X0_9SPHN</name>
<comment type="similarity">
    <text evidence="3">Belongs to the OpgD/OpgG family.</text>
</comment>
<comment type="subcellular location">
    <subcellularLocation>
        <location evidence="1">Periplasm</location>
    </subcellularLocation>
</comment>
<evidence type="ECO:0000256" key="4">
    <source>
        <dbReference type="ARBA" id="ARBA00022729"/>
    </source>
</evidence>
<dbReference type="EMBL" id="BBPI01000051">
    <property type="protein sequence ID" value="GAM01180.1"/>
    <property type="molecule type" value="Genomic_DNA"/>
</dbReference>
<feature type="domain" description="Glucan biosynthesis periplasmic MdoG C-terminal" evidence="6">
    <location>
        <begin position="58"/>
        <end position="516"/>
    </location>
</feature>
<evidence type="ECO:0000256" key="2">
    <source>
        <dbReference type="ARBA" id="ARBA00005001"/>
    </source>
</evidence>
<evidence type="ECO:0000313" key="8">
    <source>
        <dbReference type="Proteomes" id="UP000032305"/>
    </source>
</evidence>
<dbReference type="SUPFAM" id="SSF81296">
    <property type="entry name" value="E set domains"/>
    <property type="match status" value="1"/>
</dbReference>
<dbReference type="PANTHER" id="PTHR30504">
    <property type="entry name" value="GLUCANS BIOSYNTHESIS PROTEIN"/>
    <property type="match status" value="1"/>
</dbReference>
<dbReference type="GO" id="GO:0003824">
    <property type="term" value="F:catalytic activity"/>
    <property type="evidence" value="ECO:0007669"/>
    <property type="project" value="InterPro"/>
</dbReference>
<protein>
    <submittedName>
        <fullName evidence="7">Glucan biosynthesis protein MdoD</fullName>
    </submittedName>
</protein>
<comment type="pathway">
    <text evidence="2">Glycan metabolism; osmoregulated periplasmic glucan (OPG) biosynthesis.</text>
</comment>
<evidence type="ECO:0000259" key="6">
    <source>
        <dbReference type="Pfam" id="PF04349"/>
    </source>
</evidence>
<dbReference type="PIRSF" id="PIRSF006281">
    <property type="entry name" value="MdoG"/>
    <property type="match status" value="1"/>
</dbReference>
<dbReference type="GO" id="GO:0030246">
    <property type="term" value="F:carbohydrate binding"/>
    <property type="evidence" value="ECO:0007669"/>
    <property type="project" value="InterPro"/>
</dbReference>
<dbReference type="InterPro" id="IPR014438">
    <property type="entry name" value="Glucan_biosyn_MdoG/MdoD"/>
</dbReference>
<dbReference type="Gene3D" id="2.70.98.10">
    <property type="match status" value="1"/>
</dbReference>
<evidence type="ECO:0000256" key="1">
    <source>
        <dbReference type="ARBA" id="ARBA00004418"/>
    </source>
</evidence>
<dbReference type="GO" id="GO:0051274">
    <property type="term" value="P:beta-glucan biosynthetic process"/>
    <property type="evidence" value="ECO:0007669"/>
    <property type="project" value="TreeGrafter"/>
</dbReference>
<proteinExistence type="inferred from homology"/>
<dbReference type="InterPro" id="IPR011013">
    <property type="entry name" value="Gal_mutarotase_sf_dom"/>
</dbReference>
<dbReference type="InterPro" id="IPR014718">
    <property type="entry name" value="GH-type_carb-bd"/>
</dbReference>
<sequence length="522" mass="56429">MMRDPLWALREMLKPMMQANRRELVAALAVLGLTPTAAGRVAAQAAAGAVTLGAPTPFSWAGLQARAEALARQPYRAPAKVAAAEAIGYDAVGTIRYRDDRTLAGGIRLFPLGRYAPIPVGIHIVENGQARAVPFSPSLFTAEAGHAPPLGIAGFRAMTADGKSDWLAFQGASYFRTAGAQDQYGLSARGIAIDTGIDGREEFPAFTDFWIERTGAQGYTVHALLDGPSVSGAYRIESQKGAGGVEQRVSAVLFFRRDVERLGIAPATSMFWYGEGNRTAARDWRPEIHDSDGLALQTGAGERLWRPLVNPPRPTLDSFVDTNPRGFGLLQRDRDFDHYQDDGAFYDRRANLWVQPQGDWGRGQVMLYAFPTASETVDNIVAFWNPADAPRAGQKRQFDYRLSWTSTDPTVVPAIAHAVDSWTGDAGRPGAEPTPGARKLVVDFTGPTLAGLDRQSGVTADISVARGNLLAQAAYPVVGQSNRWRVTADIAPQGQGPADVRLYLKQQARALSETVLMPVFLP</sequence>
<evidence type="ECO:0000256" key="5">
    <source>
        <dbReference type="ARBA" id="ARBA00022764"/>
    </source>
</evidence>
<keyword evidence="5" id="KW-0574">Periplasm</keyword>
<organism evidence="7 8">
    <name type="scientific">Sphingomonas parapaucimobilis NBRC 15100</name>
    <dbReference type="NCBI Taxonomy" id="1219049"/>
    <lineage>
        <taxon>Bacteria</taxon>
        <taxon>Pseudomonadati</taxon>
        <taxon>Pseudomonadota</taxon>
        <taxon>Alphaproteobacteria</taxon>
        <taxon>Sphingomonadales</taxon>
        <taxon>Sphingomonadaceae</taxon>
        <taxon>Sphingomonas</taxon>
    </lineage>
</organism>
<dbReference type="GO" id="GO:0030288">
    <property type="term" value="C:outer membrane-bounded periplasmic space"/>
    <property type="evidence" value="ECO:0007669"/>
    <property type="project" value="TreeGrafter"/>
</dbReference>
<dbReference type="RefSeq" id="WP_245613447.1">
    <property type="nucleotide sequence ID" value="NZ_BBPI01000051.1"/>
</dbReference>
<dbReference type="InterPro" id="IPR007444">
    <property type="entry name" value="Glucan_biosyn_MdoG_C"/>
</dbReference>
<evidence type="ECO:0000313" key="7">
    <source>
        <dbReference type="EMBL" id="GAM01180.1"/>
    </source>
</evidence>